<evidence type="ECO:0000256" key="1">
    <source>
        <dbReference type="ARBA" id="ARBA00006738"/>
    </source>
</evidence>
<dbReference type="AlphaFoldDB" id="A0A1M6FI65"/>
<dbReference type="InterPro" id="IPR011856">
    <property type="entry name" value="tRNA_endonuc-like_dom_sf"/>
</dbReference>
<reference evidence="3 4" key="1">
    <citation type="submission" date="2016-11" db="EMBL/GenBank/DDBJ databases">
        <authorList>
            <person name="Jaros S."/>
            <person name="Januszkiewicz K."/>
            <person name="Wedrychowicz H."/>
        </authorList>
    </citation>
    <scope>NUCLEOTIDE SEQUENCE [LARGE SCALE GENOMIC DNA]</scope>
    <source>
        <strain evidence="3 4">DSM 100565</strain>
    </source>
</reference>
<feature type="region of interest" description="Disordered" evidence="2">
    <location>
        <begin position="1"/>
        <end position="69"/>
    </location>
</feature>
<evidence type="ECO:0000313" key="3">
    <source>
        <dbReference type="EMBL" id="SHI97346.1"/>
    </source>
</evidence>
<feature type="compositionally biased region" description="Basic and acidic residues" evidence="2">
    <location>
        <begin position="8"/>
        <end position="26"/>
    </location>
</feature>
<gene>
    <name evidence="3" type="ORF">SAMN05444417_2328</name>
</gene>
<name>A0A1M6FI65_9RHOB</name>
<dbReference type="SUPFAM" id="SSF52980">
    <property type="entry name" value="Restriction endonuclease-like"/>
    <property type="match status" value="1"/>
</dbReference>
<keyword evidence="4" id="KW-1185">Reference proteome</keyword>
<keyword evidence="3" id="KW-0540">Nuclease</keyword>
<keyword evidence="3" id="KW-0378">Hydrolase</keyword>
<sequence>MPFDLFDWADRFPGDDGTPRGGDADGHAGSPPIPFAERPETRRAGAPPGDHRRLRGAMSHRRGASAEQQVQDSYARRGYSVAATRWRGRGGEIDLILRRGGTSIFVEVKAARDADTALSRIRPAQIARIHAAASEYLGTLPDGSLSETRFDAACVDGYGRVTIHENILAHP</sequence>
<comment type="similarity">
    <text evidence="1">Belongs to the UPF0102 family.</text>
</comment>
<dbReference type="GO" id="GO:0003676">
    <property type="term" value="F:nucleic acid binding"/>
    <property type="evidence" value="ECO:0007669"/>
    <property type="project" value="InterPro"/>
</dbReference>
<organism evidence="3 4">
    <name type="scientific">Wenxinia saemankumensis</name>
    <dbReference type="NCBI Taxonomy" id="1447782"/>
    <lineage>
        <taxon>Bacteria</taxon>
        <taxon>Pseudomonadati</taxon>
        <taxon>Pseudomonadota</taxon>
        <taxon>Alphaproteobacteria</taxon>
        <taxon>Rhodobacterales</taxon>
        <taxon>Roseobacteraceae</taxon>
        <taxon>Wenxinia</taxon>
    </lineage>
</organism>
<dbReference type="Gene3D" id="3.40.1350.10">
    <property type="match status" value="1"/>
</dbReference>
<accession>A0A1M6FI65</accession>
<protein>
    <submittedName>
        <fullName evidence="3">Putative endonuclease</fullName>
    </submittedName>
</protein>
<dbReference type="InterPro" id="IPR003509">
    <property type="entry name" value="UPF0102_YraN-like"/>
</dbReference>
<dbReference type="STRING" id="1447782.SAMN05444417_2328"/>
<dbReference type="GO" id="GO:0004519">
    <property type="term" value="F:endonuclease activity"/>
    <property type="evidence" value="ECO:0007669"/>
    <property type="project" value="UniProtKB-KW"/>
</dbReference>
<dbReference type="EMBL" id="FQYO01000004">
    <property type="protein sequence ID" value="SHI97346.1"/>
    <property type="molecule type" value="Genomic_DNA"/>
</dbReference>
<evidence type="ECO:0000256" key="2">
    <source>
        <dbReference type="SAM" id="MobiDB-lite"/>
    </source>
</evidence>
<dbReference type="PANTHER" id="PTHR34039">
    <property type="entry name" value="UPF0102 PROTEIN YRAN"/>
    <property type="match status" value="1"/>
</dbReference>
<keyword evidence="3" id="KW-0255">Endonuclease</keyword>
<dbReference type="InterPro" id="IPR011335">
    <property type="entry name" value="Restrct_endonuc-II-like"/>
</dbReference>
<dbReference type="Pfam" id="PF02021">
    <property type="entry name" value="UPF0102"/>
    <property type="match status" value="1"/>
</dbReference>
<feature type="compositionally biased region" description="Basic residues" evidence="2">
    <location>
        <begin position="52"/>
        <end position="63"/>
    </location>
</feature>
<dbReference type="OrthoDB" id="9812968at2"/>
<dbReference type="PANTHER" id="PTHR34039:SF1">
    <property type="entry name" value="UPF0102 PROTEIN YRAN"/>
    <property type="match status" value="1"/>
</dbReference>
<proteinExistence type="inferred from homology"/>
<dbReference type="Proteomes" id="UP000184292">
    <property type="component" value="Unassembled WGS sequence"/>
</dbReference>
<evidence type="ECO:0000313" key="4">
    <source>
        <dbReference type="Proteomes" id="UP000184292"/>
    </source>
</evidence>